<feature type="transmembrane region" description="Helical" evidence="1">
    <location>
        <begin position="75"/>
        <end position="101"/>
    </location>
</feature>
<dbReference type="Proteomes" id="UP001443914">
    <property type="component" value="Unassembled WGS sequence"/>
</dbReference>
<evidence type="ECO:0000313" key="3">
    <source>
        <dbReference type="Proteomes" id="UP001443914"/>
    </source>
</evidence>
<keyword evidence="3" id="KW-1185">Reference proteome</keyword>
<proteinExistence type="predicted"/>
<evidence type="ECO:0000313" key="2">
    <source>
        <dbReference type="EMBL" id="KAK9750345.1"/>
    </source>
</evidence>
<keyword evidence="1" id="KW-1133">Transmembrane helix</keyword>
<protein>
    <submittedName>
        <fullName evidence="2">Uncharacterized protein</fullName>
    </submittedName>
</protein>
<name>A0AAW1MUM4_SAPOF</name>
<accession>A0AAW1MUM4</accession>
<keyword evidence="1" id="KW-0472">Membrane</keyword>
<reference evidence="2" key="1">
    <citation type="submission" date="2024-03" db="EMBL/GenBank/DDBJ databases">
        <title>WGS assembly of Saponaria officinalis var. Norfolk2.</title>
        <authorList>
            <person name="Jenkins J."/>
            <person name="Shu S."/>
            <person name="Grimwood J."/>
            <person name="Barry K."/>
            <person name="Goodstein D."/>
            <person name="Schmutz J."/>
            <person name="Leebens-Mack J."/>
            <person name="Osbourn A."/>
        </authorList>
    </citation>
    <scope>NUCLEOTIDE SEQUENCE [LARGE SCALE GENOMIC DNA]</scope>
    <source>
        <strain evidence="2">JIC</strain>
    </source>
</reference>
<sequence>MQALMVALINPLLSFESFLFNLQIRRSLWGTSIWSHFPTMLLEVLRNLQVCGLRRSPLLNKSPYLLHHLMCSFRFIPFATLLFMPNLLTFGAHIGFLFILYCNLN</sequence>
<evidence type="ECO:0000256" key="1">
    <source>
        <dbReference type="SAM" id="Phobius"/>
    </source>
</evidence>
<keyword evidence="1" id="KW-0812">Transmembrane</keyword>
<comment type="caution">
    <text evidence="2">The sequence shown here is derived from an EMBL/GenBank/DDBJ whole genome shotgun (WGS) entry which is preliminary data.</text>
</comment>
<dbReference type="EMBL" id="JBDFQZ010000002">
    <property type="protein sequence ID" value="KAK9750345.1"/>
    <property type="molecule type" value="Genomic_DNA"/>
</dbReference>
<gene>
    <name evidence="2" type="ORF">RND81_02G189500</name>
</gene>
<dbReference type="AlphaFoldDB" id="A0AAW1MUM4"/>
<organism evidence="2 3">
    <name type="scientific">Saponaria officinalis</name>
    <name type="common">Common soapwort</name>
    <name type="synonym">Lychnis saponaria</name>
    <dbReference type="NCBI Taxonomy" id="3572"/>
    <lineage>
        <taxon>Eukaryota</taxon>
        <taxon>Viridiplantae</taxon>
        <taxon>Streptophyta</taxon>
        <taxon>Embryophyta</taxon>
        <taxon>Tracheophyta</taxon>
        <taxon>Spermatophyta</taxon>
        <taxon>Magnoliopsida</taxon>
        <taxon>eudicotyledons</taxon>
        <taxon>Gunneridae</taxon>
        <taxon>Pentapetalae</taxon>
        <taxon>Caryophyllales</taxon>
        <taxon>Caryophyllaceae</taxon>
        <taxon>Caryophylleae</taxon>
        <taxon>Saponaria</taxon>
    </lineage>
</organism>